<keyword evidence="7" id="KW-1185">Reference proteome</keyword>
<feature type="repeat" description="WD" evidence="4">
    <location>
        <begin position="222"/>
        <end position="255"/>
    </location>
</feature>
<evidence type="ECO:0000256" key="3">
    <source>
        <dbReference type="ARBA" id="ARBA00022737"/>
    </source>
</evidence>
<evidence type="ECO:0000313" key="6">
    <source>
        <dbReference type="EMBL" id="CAI8006950.1"/>
    </source>
</evidence>
<dbReference type="InterPro" id="IPR020472">
    <property type="entry name" value="WD40_PAC1"/>
</dbReference>
<name>A0AA35R8V7_GEOBA</name>
<feature type="repeat" description="WD" evidence="4">
    <location>
        <begin position="131"/>
        <end position="172"/>
    </location>
</feature>
<feature type="repeat" description="WD" evidence="4">
    <location>
        <begin position="262"/>
        <end position="296"/>
    </location>
</feature>
<dbReference type="PANTHER" id="PTHR14221:SF0">
    <property type="entry name" value="WD REPEAT-CONTAINING PROTEIN 44"/>
    <property type="match status" value="1"/>
</dbReference>
<dbReference type="Gene3D" id="2.130.10.10">
    <property type="entry name" value="YVTN repeat-like/Quinoprotein amine dehydrogenase"/>
    <property type="match status" value="1"/>
</dbReference>
<feature type="compositionally biased region" description="Basic residues" evidence="5">
    <location>
        <begin position="54"/>
        <end position="63"/>
    </location>
</feature>
<dbReference type="AlphaFoldDB" id="A0AA35R8V7"/>
<protein>
    <recommendedName>
        <fullName evidence="1">WD repeat-containing protein 44</fullName>
    </recommendedName>
</protein>
<keyword evidence="3" id="KW-0677">Repeat</keyword>
<dbReference type="Proteomes" id="UP001174909">
    <property type="component" value="Unassembled WGS sequence"/>
</dbReference>
<dbReference type="PRINTS" id="PR00320">
    <property type="entry name" value="GPROTEINBRPT"/>
</dbReference>
<dbReference type="PROSITE" id="PS50082">
    <property type="entry name" value="WD_REPEATS_2"/>
    <property type="match status" value="3"/>
</dbReference>
<accession>A0AA35R8V7</accession>
<feature type="region of interest" description="Disordered" evidence="5">
    <location>
        <begin position="71"/>
        <end position="90"/>
    </location>
</feature>
<feature type="region of interest" description="Disordered" evidence="5">
    <location>
        <begin position="39"/>
        <end position="63"/>
    </location>
</feature>
<comment type="caution">
    <text evidence="6">The sequence shown here is derived from an EMBL/GenBank/DDBJ whole genome shotgun (WGS) entry which is preliminary data.</text>
</comment>
<evidence type="ECO:0000313" key="7">
    <source>
        <dbReference type="Proteomes" id="UP001174909"/>
    </source>
</evidence>
<proteinExistence type="predicted"/>
<organism evidence="6 7">
    <name type="scientific">Geodia barretti</name>
    <name type="common">Barrett's horny sponge</name>
    <dbReference type="NCBI Taxonomy" id="519541"/>
    <lineage>
        <taxon>Eukaryota</taxon>
        <taxon>Metazoa</taxon>
        <taxon>Porifera</taxon>
        <taxon>Demospongiae</taxon>
        <taxon>Heteroscleromorpha</taxon>
        <taxon>Tetractinellida</taxon>
        <taxon>Astrophorina</taxon>
        <taxon>Geodiidae</taxon>
        <taxon>Geodia</taxon>
    </lineage>
</organism>
<gene>
    <name evidence="6" type="ORF">GBAR_LOCUS4986</name>
</gene>
<keyword evidence="2 4" id="KW-0853">WD repeat</keyword>
<dbReference type="PANTHER" id="PTHR14221">
    <property type="entry name" value="WD REPEAT DOMAIN 44"/>
    <property type="match status" value="1"/>
</dbReference>
<dbReference type="InterPro" id="IPR015943">
    <property type="entry name" value="WD40/YVTN_repeat-like_dom_sf"/>
</dbReference>
<evidence type="ECO:0000256" key="2">
    <source>
        <dbReference type="ARBA" id="ARBA00022574"/>
    </source>
</evidence>
<dbReference type="InterPro" id="IPR001680">
    <property type="entry name" value="WD40_rpt"/>
</dbReference>
<dbReference type="InterPro" id="IPR040324">
    <property type="entry name" value="WDR44/Dgr2"/>
</dbReference>
<dbReference type="EMBL" id="CASHTH010000737">
    <property type="protein sequence ID" value="CAI8006950.1"/>
    <property type="molecule type" value="Genomic_DNA"/>
</dbReference>
<evidence type="ECO:0000256" key="4">
    <source>
        <dbReference type="PROSITE-ProRule" id="PRU00221"/>
    </source>
</evidence>
<dbReference type="SMART" id="SM00320">
    <property type="entry name" value="WD40"/>
    <property type="match status" value="6"/>
</dbReference>
<reference evidence="6" key="1">
    <citation type="submission" date="2023-03" db="EMBL/GenBank/DDBJ databases">
        <authorList>
            <person name="Steffen K."/>
            <person name="Cardenas P."/>
        </authorList>
    </citation>
    <scope>NUCLEOTIDE SEQUENCE</scope>
</reference>
<dbReference type="PROSITE" id="PS50294">
    <property type="entry name" value="WD_REPEATS_REGION"/>
    <property type="match status" value="2"/>
</dbReference>
<feature type="compositionally biased region" description="Basic and acidic residues" evidence="5">
    <location>
        <begin position="42"/>
        <end position="53"/>
    </location>
</feature>
<dbReference type="InterPro" id="IPR036322">
    <property type="entry name" value="WD40_repeat_dom_sf"/>
</dbReference>
<dbReference type="Pfam" id="PF00400">
    <property type="entry name" value="WD40"/>
    <property type="match status" value="4"/>
</dbReference>
<evidence type="ECO:0000256" key="5">
    <source>
        <dbReference type="SAM" id="MobiDB-lite"/>
    </source>
</evidence>
<sequence length="504" mass="56806">MTIVKNLDTGDSFPLSVVDEKIPLRNPLNQHLYRRTAAAMESHGDEGSEEEGHHRRRPQIRKKLRHFWGKKRTKGHGEGGMGGRGREGGEAMSRSNVTAAQEHDTTIKYKPSSHHKGPYEFDRVRLRQDLTGPHLGAVWVMEFSICGRLLAVAGQDSIVRVWVLRTAAQFFHELQAKYQRFGVHSSGESLAEKASMASTTSSEEDDANSTKGPFLEQPICMYHGHSADVLDLSWSKNFFLLSSSMDKTVRLWHISRKECLCCFQHVDFVTAIAFHPRDDRYFLSGSLDGKLRLWNIPDKRVALWNEIEGVGSHLITAANFCMNGKLAVAGTYDGRCIFYETEHLKYHTQIHVKSRHGKNRGRKVSGIEPLPGEEKILVTTNDSRLRLYNLKDHSLSCKYKGGLNTSSQIRATFSRDGLSIVCGSEDHFIYVWKTHHDVNKLSSVRRDRNEFYESFTTHHAPVTAAVFAPVPGITVDQGLKEVGQMIIAADYQGGIKVYVNSENL</sequence>
<dbReference type="SUPFAM" id="SSF50978">
    <property type="entry name" value="WD40 repeat-like"/>
    <property type="match status" value="1"/>
</dbReference>
<evidence type="ECO:0000256" key="1">
    <source>
        <dbReference type="ARBA" id="ARBA00021207"/>
    </source>
</evidence>